<reference evidence="1 2" key="1">
    <citation type="journal article" date="2022" name="DNA Res.">
        <title>Chromosomal-level genome assembly of the orchid tree Bauhinia variegata (Leguminosae; Cercidoideae) supports the allotetraploid origin hypothesis of Bauhinia.</title>
        <authorList>
            <person name="Zhong Y."/>
            <person name="Chen Y."/>
            <person name="Zheng D."/>
            <person name="Pang J."/>
            <person name="Liu Y."/>
            <person name="Luo S."/>
            <person name="Meng S."/>
            <person name="Qian L."/>
            <person name="Wei D."/>
            <person name="Dai S."/>
            <person name="Zhou R."/>
        </authorList>
    </citation>
    <scope>NUCLEOTIDE SEQUENCE [LARGE SCALE GENOMIC DNA]</scope>
    <source>
        <strain evidence="1">BV-YZ2020</strain>
    </source>
</reference>
<accession>A0ACB9LDL9</accession>
<protein>
    <submittedName>
        <fullName evidence="1">Uncharacterized protein</fullName>
    </submittedName>
</protein>
<dbReference type="Proteomes" id="UP000828941">
    <property type="component" value="Chromosome 12"/>
</dbReference>
<evidence type="ECO:0000313" key="2">
    <source>
        <dbReference type="Proteomes" id="UP000828941"/>
    </source>
</evidence>
<proteinExistence type="predicted"/>
<keyword evidence="2" id="KW-1185">Reference proteome</keyword>
<sequence>MENPMKIEIISKETIKPSSPTPQNLQTFQLTFVDQLMVPTYTPILLFYPIDSDNCIDKLDIAAKSQRLKKSLSETLTHFYPVAGRVKDNTVIECNDAGVEFVEARVTGSLSDFFEKPDLDSLDKFLPIEILPSKPTNGSLLYVQTNFFDCGSLTLAVSFCHKFGDASTISTFVKCWSAIAFGDMAESMLPKYVVGTALHPSGDSSIVLPPIQIKLSPKCVTRRYVFEESKLAELKTKIASTTELKPTRVEAVTALIWKCANTASRTNLGSNTRPYLMSQSVNIRKRVSPSLPENSVGNFIGQIIVGPEEGEIDLQQLVIQMRKSLAEYSENILAHMLQDQSVFFKIYDAMNDSKLETKLDEVDFYSFTSWCRLSFYEADFGWGRPKWATLPSFTAKNSMLLMDTSDGKGIEALLSLSEQDMAVLGRNEEFIEFASLNPSIK</sequence>
<evidence type="ECO:0000313" key="1">
    <source>
        <dbReference type="EMBL" id="KAI4307567.1"/>
    </source>
</evidence>
<organism evidence="1 2">
    <name type="scientific">Bauhinia variegata</name>
    <name type="common">Purple orchid tree</name>
    <name type="synonym">Phanera variegata</name>
    <dbReference type="NCBI Taxonomy" id="167791"/>
    <lineage>
        <taxon>Eukaryota</taxon>
        <taxon>Viridiplantae</taxon>
        <taxon>Streptophyta</taxon>
        <taxon>Embryophyta</taxon>
        <taxon>Tracheophyta</taxon>
        <taxon>Spermatophyta</taxon>
        <taxon>Magnoliopsida</taxon>
        <taxon>eudicotyledons</taxon>
        <taxon>Gunneridae</taxon>
        <taxon>Pentapetalae</taxon>
        <taxon>rosids</taxon>
        <taxon>fabids</taxon>
        <taxon>Fabales</taxon>
        <taxon>Fabaceae</taxon>
        <taxon>Cercidoideae</taxon>
        <taxon>Cercideae</taxon>
        <taxon>Bauhiniinae</taxon>
        <taxon>Bauhinia</taxon>
    </lineage>
</organism>
<dbReference type="EMBL" id="CM039437">
    <property type="protein sequence ID" value="KAI4307567.1"/>
    <property type="molecule type" value="Genomic_DNA"/>
</dbReference>
<gene>
    <name evidence="1" type="ORF">L6164_030738</name>
</gene>
<comment type="caution">
    <text evidence="1">The sequence shown here is derived from an EMBL/GenBank/DDBJ whole genome shotgun (WGS) entry which is preliminary data.</text>
</comment>
<name>A0ACB9LDL9_BAUVA</name>